<dbReference type="GO" id="GO:0035725">
    <property type="term" value="P:sodium ion transmembrane transport"/>
    <property type="evidence" value="ECO:0007669"/>
    <property type="project" value="TreeGrafter"/>
</dbReference>
<dbReference type="HOGENOM" id="CLU_277012_0_0_1"/>
<keyword evidence="2" id="KW-0812">Transmembrane</keyword>
<feature type="transmembrane region" description="Helical" evidence="2">
    <location>
        <begin position="286"/>
        <end position="306"/>
    </location>
</feature>
<organism evidence="4 5">
    <name type="scientific">Tetrahymena thermophila (strain SB210)</name>
    <dbReference type="NCBI Taxonomy" id="312017"/>
    <lineage>
        <taxon>Eukaryota</taxon>
        <taxon>Sar</taxon>
        <taxon>Alveolata</taxon>
        <taxon>Ciliophora</taxon>
        <taxon>Intramacronucleata</taxon>
        <taxon>Oligohymenophorea</taxon>
        <taxon>Hymenostomatida</taxon>
        <taxon>Tetrahymenina</taxon>
        <taxon>Tetrahymenidae</taxon>
        <taxon>Tetrahymena</taxon>
    </lineage>
</organism>
<evidence type="ECO:0000256" key="2">
    <source>
        <dbReference type="SAM" id="Phobius"/>
    </source>
</evidence>
<evidence type="ECO:0000256" key="1">
    <source>
        <dbReference type="SAM" id="MobiDB-lite"/>
    </source>
</evidence>
<dbReference type="SUPFAM" id="SSF51206">
    <property type="entry name" value="cAMP-binding domain-like"/>
    <property type="match status" value="1"/>
</dbReference>
<dbReference type="GeneID" id="7844461"/>
<dbReference type="CDD" id="cd00038">
    <property type="entry name" value="CAP_ED"/>
    <property type="match status" value="1"/>
</dbReference>
<evidence type="ECO:0000259" key="3">
    <source>
        <dbReference type="PROSITE" id="PS50042"/>
    </source>
</evidence>
<dbReference type="GO" id="GO:0003254">
    <property type="term" value="P:regulation of membrane depolarization"/>
    <property type="evidence" value="ECO:0007669"/>
    <property type="project" value="TreeGrafter"/>
</dbReference>
<dbReference type="Proteomes" id="UP000009168">
    <property type="component" value="Unassembled WGS sequence"/>
</dbReference>
<sequence>MNLFIKQKELNAQENDKYLAIQEFKCNVSPSNLDAEDIAIHQNDQTQQQIIQDKLEIVFDISSHDSKNNNEASNQISENSFINTKKQKSQRVSKGPNNAGVESLIYSQSSCNVVKDRRFDSQRFSEPKFRESIQKRVDQNILKHSEDILAKQSNNETLTINRQLSQDVNRLIQLDQSPKFTTYRRQNTLRKAWQVLILLIKIVKNFKLQEQLERISPFVGDKSHQQQDQQNGQKLDKKKSFVQKVKEQKIQLIQNNRQIINQYQKQQKQLIPQIQQTFPQFCLASFIYDFVSIVIAFLSLVYYSALLIIQPSLSSKNIFFRQIFSGFFIAFYITDIIKELMPISLSHHQNRFAQILISLKAYTKFQFFFDIISFFSIITVEVIYPDIITNYYIAIIFVLGFLLFKFFTIVNKWLKIQSYFLYSQRLSSSLMIVKLLSQFLILLHSFTIAYFIVGFYFKDSQNNSWLNQSRQDDEQNLLIIYAYSFQSCYLQLFHQIIYLPQTQYEIYFFFMLQFIFCIYFIYLIDQIFYNRKFSNEYYQEFTTISKYIGEKNMGLQQKIELFNLIKVKKEKDQYEKSIQIYKQYSQNISKHLQKYFRMVYFEQLVKQDILYPLFSKHILKKSCKIVEEVFKNDKEVIYDEYNDEEISLFIIIEGEVSIYLQHENPSELLLESQNFPKLKKFSLIGYSSFFSGMRKRYIYKAHEKVRLLRIPRDAFIKILQKSSEADYQKFCELKDRILFEDNTDWQQKTSSIHFRENLSQLCLVCQSSTHDISECNKCHFIMDKLFLFSQEKEKQVARVIFQRKVYKNTNQLKLFNKMQIVQQKFLSSNKSLLNFYYSSYLQNKNLNNQTYLTSFKNITTNNNISANINQAANSQSSFVMSDNQIQLNQSKFANGMITSDTNKNASNRLLQQNNASPSISVVAKDRSFSIQSLKNVQMPESNKSPVPESQFKSNSSNQHLRQQAQPIQTVIQEESMRSIQSQKRSTIAQLYPEKIQSDLNHGIHVNNNQNISSSHYKTKIMKKFDDINDEIFRGESPISSLYNVSRISNTLTPTSKQNIFGQEQKQNFIPSKNDIIVLQVEENIAPNVYEFNLNAAQQGHPNKSHEYNLIKSQDPYNDGNIGPQPTAQNPSQKQIYVSNLQNIQEKNESIMDDSLGNSNNYLESSIFHQQRQIISLDLDQMFITKNYFKDYNLDIILNYIRDSKPLKEINGTLTTTNQFASIKNKKYSLQLNKKSVYKS</sequence>
<feature type="compositionally biased region" description="Polar residues" evidence="1">
    <location>
        <begin position="934"/>
        <end position="944"/>
    </location>
</feature>
<dbReference type="PANTHER" id="PTHR45689">
    <property type="entry name" value="I[[H]] CHANNEL, ISOFORM E"/>
    <property type="match status" value="1"/>
</dbReference>
<feature type="transmembrane region" description="Helical" evidence="2">
    <location>
        <begin position="367"/>
        <end position="385"/>
    </location>
</feature>
<dbReference type="InterPro" id="IPR018490">
    <property type="entry name" value="cNMP-bd_dom_sf"/>
</dbReference>
<name>Q237E3_TETTS</name>
<feature type="domain" description="Cyclic nucleotide-binding" evidence="3">
    <location>
        <begin position="647"/>
        <end position="736"/>
    </location>
</feature>
<evidence type="ECO:0000313" key="5">
    <source>
        <dbReference type="Proteomes" id="UP000009168"/>
    </source>
</evidence>
<dbReference type="KEGG" id="tet:TTHERM_00324560"/>
<dbReference type="PANTHER" id="PTHR45689:SF5">
    <property type="entry name" value="I[[H]] CHANNEL, ISOFORM E"/>
    <property type="match status" value="1"/>
</dbReference>
<proteinExistence type="predicted"/>
<protein>
    <submittedName>
        <fullName evidence="4">Cyclic nucleotide-binding domain protein</fullName>
    </submittedName>
</protein>
<dbReference type="GO" id="GO:0098855">
    <property type="term" value="C:HCN channel complex"/>
    <property type="evidence" value="ECO:0007669"/>
    <property type="project" value="TreeGrafter"/>
</dbReference>
<keyword evidence="2" id="KW-1133">Transmembrane helix</keyword>
<feature type="transmembrane region" description="Helical" evidence="2">
    <location>
        <begin position="391"/>
        <end position="414"/>
    </location>
</feature>
<dbReference type="InterPro" id="IPR051413">
    <property type="entry name" value="K/Na_HCN_channel"/>
</dbReference>
<dbReference type="Gene3D" id="2.60.120.10">
    <property type="entry name" value="Jelly Rolls"/>
    <property type="match status" value="1"/>
</dbReference>
<dbReference type="RefSeq" id="XP_001013043.2">
    <property type="nucleotide sequence ID" value="XM_001013043.2"/>
</dbReference>
<dbReference type="InterPro" id="IPR014710">
    <property type="entry name" value="RmlC-like_jellyroll"/>
</dbReference>
<keyword evidence="5" id="KW-1185">Reference proteome</keyword>
<feature type="transmembrane region" description="Helical" evidence="2">
    <location>
        <begin position="506"/>
        <end position="524"/>
    </location>
</feature>
<feature type="region of interest" description="Disordered" evidence="1">
    <location>
        <begin position="934"/>
        <end position="966"/>
    </location>
</feature>
<dbReference type="PROSITE" id="PS50042">
    <property type="entry name" value="CNMP_BINDING_3"/>
    <property type="match status" value="1"/>
</dbReference>
<accession>Q237E3</accession>
<dbReference type="Pfam" id="PF00027">
    <property type="entry name" value="cNMP_binding"/>
    <property type="match status" value="1"/>
</dbReference>
<feature type="transmembrane region" description="Helical" evidence="2">
    <location>
        <begin position="477"/>
        <end position="499"/>
    </location>
</feature>
<feature type="region of interest" description="Disordered" evidence="1">
    <location>
        <begin position="66"/>
        <end position="99"/>
    </location>
</feature>
<feature type="compositionally biased region" description="Polar residues" evidence="1">
    <location>
        <begin position="950"/>
        <end position="966"/>
    </location>
</feature>
<feature type="region of interest" description="Disordered" evidence="1">
    <location>
        <begin position="1110"/>
        <end position="1130"/>
    </location>
</feature>
<dbReference type="InParanoid" id="Q237E3"/>
<evidence type="ECO:0000313" key="4">
    <source>
        <dbReference type="EMBL" id="EAR92798.2"/>
    </source>
</evidence>
<dbReference type="AlphaFoldDB" id="Q237E3"/>
<feature type="compositionally biased region" description="Polar residues" evidence="1">
    <location>
        <begin position="69"/>
        <end position="84"/>
    </location>
</feature>
<keyword evidence="2" id="KW-0472">Membrane</keyword>
<feature type="transmembrane region" description="Helical" evidence="2">
    <location>
        <begin position="318"/>
        <end position="337"/>
    </location>
</feature>
<dbReference type="InterPro" id="IPR000595">
    <property type="entry name" value="cNMP-bd_dom"/>
</dbReference>
<feature type="transmembrane region" description="Helical" evidence="2">
    <location>
        <begin position="435"/>
        <end position="457"/>
    </location>
</feature>
<reference evidence="5" key="1">
    <citation type="journal article" date="2006" name="PLoS Biol.">
        <title>Macronuclear genome sequence of the ciliate Tetrahymena thermophila, a model eukaryote.</title>
        <authorList>
            <person name="Eisen J.A."/>
            <person name="Coyne R.S."/>
            <person name="Wu M."/>
            <person name="Wu D."/>
            <person name="Thiagarajan M."/>
            <person name="Wortman J.R."/>
            <person name="Badger J.H."/>
            <person name="Ren Q."/>
            <person name="Amedeo P."/>
            <person name="Jones K.M."/>
            <person name="Tallon L.J."/>
            <person name="Delcher A.L."/>
            <person name="Salzberg S.L."/>
            <person name="Silva J.C."/>
            <person name="Haas B.J."/>
            <person name="Majoros W.H."/>
            <person name="Farzad M."/>
            <person name="Carlton J.M."/>
            <person name="Smith R.K. Jr."/>
            <person name="Garg J."/>
            <person name="Pearlman R.E."/>
            <person name="Karrer K.M."/>
            <person name="Sun L."/>
            <person name="Manning G."/>
            <person name="Elde N.C."/>
            <person name="Turkewitz A.P."/>
            <person name="Asai D.J."/>
            <person name="Wilkes D.E."/>
            <person name="Wang Y."/>
            <person name="Cai H."/>
            <person name="Collins K."/>
            <person name="Stewart B.A."/>
            <person name="Lee S.R."/>
            <person name="Wilamowska K."/>
            <person name="Weinberg Z."/>
            <person name="Ruzzo W.L."/>
            <person name="Wloga D."/>
            <person name="Gaertig J."/>
            <person name="Frankel J."/>
            <person name="Tsao C.-C."/>
            <person name="Gorovsky M.A."/>
            <person name="Keeling P.J."/>
            <person name="Waller R.F."/>
            <person name="Patron N.J."/>
            <person name="Cherry J.M."/>
            <person name="Stover N.A."/>
            <person name="Krieger C.J."/>
            <person name="del Toro C."/>
            <person name="Ryder H.F."/>
            <person name="Williamson S.C."/>
            <person name="Barbeau R.A."/>
            <person name="Hamilton E.P."/>
            <person name="Orias E."/>
        </authorList>
    </citation>
    <scope>NUCLEOTIDE SEQUENCE [LARGE SCALE GENOMIC DNA]</scope>
    <source>
        <strain evidence="5">SB210</strain>
    </source>
</reference>
<gene>
    <name evidence="4" type="ORF">TTHERM_00324560</name>
</gene>
<dbReference type="EMBL" id="GG662743">
    <property type="protein sequence ID" value="EAR92798.2"/>
    <property type="molecule type" value="Genomic_DNA"/>
</dbReference>
<dbReference type="GO" id="GO:0005249">
    <property type="term" value="F:voltage-gated potassium channel activity"/>
    <property type="evidence" value="ECO:0007669"/>
    <property type="project" value="TreeGrafter"/>
</dbReference>